<dbReference type="PROSITE" id="PS50943">
    <property type="entry name" value="HTH_CROC1"/>
    <property type="match status" value="1"/>
</dbReference>
<evidence type="ECO:0000259" key="1">
    <source>
        <dbReference type="PROSITE" id="PS50943"/>
    </source>
</evidence>
<evidence type="ECO:0000313" key="2">
    <source>
        <dbReference type="EMBL" id="SBS77705.1"/>
    </source>
</evidence>
<gene>
    <name evidence="2" type="ORF">MHPYR_470039</name>
</gene>
<reference evidence="2" key="1">
    <citation type="submission" date="2016-03" db="EMBL/GenBank/DDBJ databases">
        <authorList>
            <person name="Ploux O."/>
        </authorList>
    </citation>
    <scope>NUCLEOTIDE SEQUENCE</scope>
    <source>
        <strain evidence="2">UC10</strain>
    </source>
</reference>
<sequence length="203" mass="22091">MLHLLCAEDTPKMVGCQEQPAAGIRVNINHSEISTSHFPATNEQSGEVERLDMSGLSAMLRARRGKLSLRQAASDAGVSFSTFSRVEAGAHPDLTSFMLLCAWLGVAPSQFFAPVVSRERGPLEEAITHLRSDPRLEPEAAKQITGVLRDMYAVLAKTEVAQPVVACHLRAASVLRPGVPERLNTLLTEMHDRLAERIDAGEL</sequence>
<name>A0A1Y5PG57_9MYCO</name>
<protein>
    <submittedName>
        <fullName evidence="2">Helix-turn-helix protein</fullName>
    </submittedName>
</protein>
<dbReference type="Pfam" id="PF13560">
    <property type="entry name" value="HTH_31"/>
    <property type="match status" value="1"/>
</dbReference>
<dbReference type="EMBL" id="FLQS01000042">
    <property type="protein sequence ID" value="SBS77705.1"/>
    <property type="molecule type" value="Genomic_DNA"/>
</dbReference>
<accession>A0A1Y5PG57</accession>
<dbReference type="InterPro" id="IPR010982">
    <property type="entry name" value="Lambda_DNA-bd_dom_sf"/>
</dbReference>
<dbReference type="AlphaFoldDB" id="A0A1Y5PG57"/>
<dbReference type="GO" id="GO:0003677">
    <property type="term" value="F:DNA binding"/>
    <property type="evidence" value="ECO:0007669"/>
    <property type="project" value="InterPro"/>
</dbReference>
<proteinExistence type="predicted"/>
<dbReference type="InterPro" id="IPR001387">
    <property type="entry name" value="Cro/C1-type_HTH"/>
</dbReference>
<dbReference type="CDD" id="cd00093">
    <property type="entry name" value="HTH_XRE"/>
    <property type="match status" value="1"/>
</dbReference>
<dbReference type="SUPFAM" id="SSF47413">
    <property type="entry name" value="lambda repressor-like DNA-binding domains"/>
    <property type="match status" value="1"/>
</dbReference>
<organism evidence="2">
    <name type="scientific">uncultured Mycobacterium sp</name>
    <dbReference type="NCBI Taxonomy" id="171292"/>
    <lineage>
        <taxon>Bacteria</taxon>
        <taxon>Bacillati</taxon>
        <taxon>Actinomycetota</taxon>
        <taxon>Actinomycetes</taxon>
        <taxon>Mycobacteriales</taxon>
        <taxon>Mycobacteriaceae</taxon>
        <taxon>Mycobacterium</taxon>
        <taxon>environmental samples</taxon>
    </lineage>
</organism>
<feature type="domain" description="HTH cro/C1-type" evidence="1">
    <location>
        <begin position="60"/>
        <end position="111"/>
    </location>
</feature>
<dbReference type="Gene3D" id="1.10.260.40">
    <property type="entry name" value="lambda repressor-like DNA-binding domains"/>
    <property type="match status" value="1"/>
</dbReference>